<dbReference type="PANTHER" id="PTHR35737">
    <property type="entry name" value="CRYPTIC LOCI REGULATOR"/>
    <property type="match status" value="1"/>
</dbReference>
<protein>
    <submittedName>
        <fullName evidence="3">Glutathione S-transferase T3-like protein</fullName>
    </submittedName>
</protein>
<dbReference type="InterPro" id="IPR029466">
    <property type="entry name" value="NAM-associated_C"/>
</dbReference>
<keyword evidence="4" id="KW-1185">Reference proteome</keyword>
<reference evidence="3" key="2">
    <citation type="submission" date="2022-01" db="EMBL/GenBank/DDBJ databases">
        <authorList>
            <person name="Yamashiro T."/>
            <person name="Shiraishi A."/>
            <person name="Satake H."/>
            <person name="Nakayama K."/>
        </authorList>
    </citation>
    <scope>NUCLEOTIDE SEQUENCE</scope>
</reference>
<feature type="domain" description="No apical meristem-associated C-terminal" evidence="2">
    <location>
        <begin position="344"/>
        <end position="449"/>
    </location>
</feature>
<feature type="compositionally biased region" description="Polar residues" evidence="1">
    <location>
        <begin position="391"/>
        <end position="401"/>
    </location>
</feature>
<evidence type="ECO:0000313" key="3">
    <source>
        <dbReference type="EMBL" id="GJT34229.1"/>
    </source>
</evidence>
<dbReference type="Pfam" id="PF14303">
    <property type="entry name" value="NAM-associated"/>
    <property type="match status" value="1"/>
</dbReference>
<dbReference type="EMBL" id="BQNB010014945">
    <property type="protein sequence ID" value="GJT34229.1"/>
    <property type="molecule type" value="Genomic_DNA"/>
</dbReference>
<accession>A0ABQ5DAS7</accession>
<evidence type="ECO:0000256" key="1">
    <source>
        <dbReference type="SAM" id="MobiDB-lite"/>
    </source>
</evidence>
<proteinExistence type="predicted"/>
<feature type="region of interest" description="Disordered" evidence="1">
    <location>
        <begin position="371"/>
        <end position="402"/>
    </location>
</feature>
<sequence>MSINEEDDWELINDDGFVYKRLKRHNQTPTFTQPPPPDPLALAQAQRKRKKTILLDLKNKYQKEINQWEHLSNTLTALQNKPPVTVPLVVHQTGVCSPESSSDNAFRELADKVLAQVEAQEATINEVSRLCDSVEALCDAEEQRLKHPLFDLPIWEPSCKELMVSLQIDSVNAEERWVTYRGGGGDYITSVMHSSFDLEHNPHESPVEQVATSPTTKKKKATRNRQKRTIQSDDAPRQTPWTTEEEIALAKGWLAVSENSKHGNARRQAGFWCEVLQYIESKTKQYGCRTYDMVCGKWKTVRPSVIQFCGIYNNVMRMAHESEAGNEDYVQRAMIHYEIETGLPFKLRHCWEILKDRPKWQEIAIPKFATESGGSKRHKDKARAAEKNKGSKASRSSTVNEDASARLMVAEMTAQEKEQREKFLEIKREMECREREIATQEYRQEQEDMRFYLQPYDHLTGDQRKAK</sequence>
<feature type="compositionally biased region" description="Basic residues" evidence="1">
    <location>
        <begin position="216"/>
        <end position="228"/>
    </location>
</feature>
<evidence type="ECO:0000259" key="2">
    <source>
        <dbReference type="Pfam" id="PF14303"/>
    </source>
</evidence>
<comment type="caution">
    <text evidence="3">The sequence shown here is derived from an EMBL/GenBank/DDBJ whole genome shotgun (WGS) entry which is preliminary data.</text>
</comment>
<dbReference type="PANTHER" id="PTHR35737:SF1">
    <property type="entry name" value="CRYPTIC LOCI REGULATOR"/>
    <property type="match status" value="1"/>
</dbReference>
<name>A0ABQ5DAS7_9ASTR</name>
<reference evidence="3" key="1">
    <citation type="journal article" date="2022" name="Int. J. Mol. Sci.">
        <title>Draft Genome of Tanacetum Coccineum: Genomic Comparison of Closely Related Tanacetum-Family Plants.</title>
        <authorList>
            <person name="Yamashiro T."/>
            <person name="Shiraishi A."/>
            <person name="Nakayama K."/>
            <person name="Satake H."/>
        </authorList>
    </citation>
    <scope>NUCLEOTIDE SEQUENCE</scope>
</reference>
<evidence type="ECO:0000313" key="4">
    <source>
        <dbReference type="Proteomes" id="UP001151760"/>
    </source>
</evidence>
<feature type="region of interest" description="Disordered" evidence="1">
    <location>
        <begin position="198"/>
        <end position="242"/>
    </location>
</feature>
<dbReference type="Proteomes" id="UP001151760">
    <property type="component" value="Unassembled WGS sequence"/>
</dbReference>
<organism evidence="3 4">
    <name type="scientific">Tanacetum coccineum</name>
    <dbReference type="NCBI Taxonomy" id="301880"/>
    <lineage>
        <taxon>Eukaryota</taxon>
        <taxon>Viridiplantae</taxon>
        <taxon>Streptophyta</taxon>
        <taxon>Embryophyta</taxon>
        <taxon>Tracheophyta</taxon>
        <taxon>Spermatophyta</taxon>
        <taxon>Magnoliopsida</taxon>
        <taxon>eudicotyledons</taxon>
        <taxon>Gunneridae</taxon>
        <taxon>Pentapetalae</taxon>
        <taxon>asterids</taxon>
        <taxon>campanulids</taxon>
        <taxon>Asterales</taxon>
        <taxon>Asteraceae</taxon>
        <taxon>Asteroideae</taxon>
        <taxon>Anthemideae</taxon>
        <taxon>Anthemidinae</taxon>
        <taxon>Tanacetum</taxon>
    </lineage>
</organism>
<gene>
    <name evidence="3" type="ORF">Tco_0924648</name>
</gene>